<keyword evidence="6 14" id="KW-0560">Oxidoreductase</keyword>
<name>A0A9Q0C5X9_9POAL</name>
<keyword evidence="7 14" id="KW-0408">Iron</keyword>
<protein>
    <recommendedName>
        <fullName evidence="13">1-aminocyclopropane-1-carboxylate oxidase</fullName>
        <ecNumber evidence="10">1.14.17.4</ecNumber>
    </recommendedName>
    <alternativeName>
        <fullName evidence="11">Ethylene-forming enzyme</fullName>
    </alternativeName>
</protein>
<comment type="catalytic activity">
    <reaction evidence="12">
        <text>1-aminocyclopropane-1-carboxylate + L-ascorbate + O2 = ethene + L-dehydroascorbate + hydrogen cyanide + CO2 + 2 H2O</text>
        <dbReference type="Rhea" id="RHEA:23640"/>
        <dbReference type="ChEBI" id="CHEBI:15377"/>
        <dbReference type="ChEBI" id="CHEBI:15379"/>
        <dbReference type="ChEBI" id="CHEBI:16526"/>
        <dbReference type="ChEBI" id="CHEBI:18153"/>
        <dbReference type="ChEBI" id="CHEBI:18407"/>
        <dbReference type="ChEBI" id="CHEBI:38290"/>
        <dbReference type="ChEBI" id="CHEBI:58360"/>
        <dbReference type="ChEBI" id="CHEBI:58539"/>
        <dbReference type="EC" id="1.14.17.4"/>
    </reaction>
</comment>
<dbReference type="GO" id="GO:0031418">
    <property type="term" value="F:L-ascorbic acid binding"/>
    <property type="evidence" value="ECO:0007669"/>
    <property type="project" value="UniProtKB-KW"/>
</dbReference>
<organism evidence="16 17">
    <name type="scientific">Rhynchospora breviuscula</name>
    <dbReference type="NCBI Taxonomy" id="2022672"/>
    <lineage>
        <taxon>Eukaryota</taxon>
        <taxon>Viridiplantae</taxon>
        <taxon>Streptophyta</taxon>
        <taxon>Embryophyta</taxon>
        <taxon>Tracheophyta</taxon>
        <taxon>Spermatophyta</taxon>
        <taxon>Magnoliopsida</taxon>
        <taxon>Liliopsida</taxon>
        <taxon>Poales</taxon>
        <taxon>Cyperaceae</taxon>
        <taxon>Cyperoideae</taxon>
        <taxon>Rhynchosporeae</taxon>
        <taxon>Rhynchospora</taxon>
    </lineage>
</organism>
<dbReference type="GO" id="GO:0009835">
    <property type="term" value="P:fruit ripening"/>
    <property type="evidence" value="ECO:0007669"/>
    <property type="project" value="UniProtKB-KW"/>
</dbReference>
<evidence type="ECO:0000256" key="3">
    <source>
        <dbReference type="ARBA" id="ARBA00022666"/>
    </source>
</evidence>
<dbReference type="InterPro" id="IPR026992">
    <property type="entry name" value="DIOX_N"/>
</dbReference>
<evidence type="ECO:0000256" key="13">
    <source>
        <dbReference type="ARBA" id="ARBA00069667"/>
    </source>
</evidence>
<dbReference type="Pfam" id="PF14226">
    <property type="entry name" value="DIOX_N"/>
    <property type="match status" value="1"/>
</dbReference>
<accession>A0A9Q0C5X9</accession>
<dbReference type="GO" id="GO:0046872">
    <property type="term" value="F:metal ion binding"/>
    <property type="evidence" value="ECO:0007669"/>
    <property type="project" value="UniProtKB-KW"/>
</dbReference>
<keyword evidence="4 14" id="KW-0479">Metal-binding</keyword>
<evidence type="ECO:0000259" key="15">
    <source>
        <dbReference type="PROSITE" id="PS51471"/>
    </source>
</evidence>
<keyword evidence="5" id="KW-0847">Vitamin C</keyword>
<comment type="pathway">
    <text evidence="9">Alkene biosynthesis; ethylene biosynthesis via S-adenosyl-L-methionine; ethylene from S-adenosyl-L-methionine: step 2/2.</text>
</comment>
<evidence type="ECO:0000256" key="6">
    <source>
        <dbReference type="ARBA" id="ARBA00023002"/>
    </source>
</evidence>
<dbReference type="EC" id="1.14.17.4" evidence="10"/>
<proteinExistence type="inferred from homology"/>
<dbReference type="FunFam" id="2.60.120.330:FF:000010">
    <property type="entry name" value="1-aminocyclopropane-1-carboxylate oxidase 1"/>
    <property type="match status" value="1"/>
</dbReference>
<dbReference type="Pfam" id="PF03171">
    <property type="entry name" value="2OG-FeII_Oxy"/>
    <property type="match status" value="1"/>
</dbReference>
<keyword evidence="8" id="KW-0292">Fruit ripening</keyword>
<comment type="caution">
    <text evidence="16">The sequence shown here is derived from an EMBL/GenBank/DDBJ whole genome shotgun (WGS) entry which is preliminary data.</text>
</comment>
<evidence type="ECO:0000256" key="5">
    <source>
        <dbReference type="ARBA" id="ARBA00022896"/>
    </source>
</evidence>
<evidence type="ECO:0000256" key="7">
    <source>
        <dbReference type="ARBA" id="ARBA00023004"/>
    </source>
</evidence>
<keyword evidence="17" id="KW-1185">Reference proteome</keyword>
<evidence type="ECO:0000256" key="11">
    <source>
        <dbReference type="ARBA" id="ARBA00041616"/>
    </source>
</evidence>
<evidence type="ECO:0000313" key="16">
    <source>
        <dbReference type="EMBL" id="KAJ1687880.1"/>
    </source>
</evidence>
<evidence type="ECO:0000256" key="1">
    <source>
        <dbReference type="ARBA" id="ARBA00001962"/>
    </source>
</evidence>
<evidence type="ECO:0000256" key="14">
    <source>
        <dbReference type="RuleBase" id="RU003682"/>
    </source>
</evidence>
<dbReference type="PROSITE" id="PS51471">
    <property type="entry name" value="FE2OG_OXY"/>
    <property type="match status" value="1"/>
</dbReference>
<dbReference type="GO" id="GO:0009693">
    <property type="term" value="P:ethylene biosynthetic process"/>
    <property type="evidence" value="ECO:0007669"/>
    <property type="project" value="UniProtKB-KW"/>
</dbReference>
<dbReference type="InterPro" id="IPR005123">
    <property type="entry name" value="Oxoglu/Fe-dep_dioxygenase_dom"/>
</dbReference>
<dbReference type="EMBL" id="JAMQYH010000005">
    <property type="protein sequence ID" value="KAJ1687880.1"/>
    <property type="molecule type" value="Genomic_DNA"/>
</dbReference>
<dbReference type="InterPro" id="IPR044861">
    <property type="entry name" value="IPNS-like_FE2OG_OXY"/>
</dbReference>
<dbReference type="InterPro" id="IPR050295">
    <property type="entry name" value="Plant_2OG-oxidoreductases"/>
</dbReference>
<evidence type="ECO:0000256" key="12">
    <source>
        <dbReference type="ARBA" id="ARBA00050579"/>
    </source>
</evidence>
<evidence type="ECO:0000256" key="8">
    <source>
        <dbReference type="ARBA" id="ARBA00033478"/>
    </source>
</evidence>
<dbReference type="GO" id="GO:0009815">
    <property type="term" value="F:1-aminocyclopropane-1-carboxylate oxidase activity"/>
    <property type="evidence" value="ECO:0007669"/>
    <property type="project" value="UniProtKB-EC"/>
</dbReference>
<evidence type="ECO:0000256" key="4">
    <source>
        <dbReference type="ARBA" id="ARBA00022723"/>
    </source>
</evidence>
<reference evidence="16" key="1">
    <citation type="journal article" date="2022" name="Cell">
        <title>Repeat-based holocentromeres influence genome architecture and karyotype evolution.</title>
        <authorList>
            <person name="Hofstatter P.G."/>
            <person name="Thangavel G."/>
            <person name="Lux T."/>
            <person name="Neumann P."/>
            <person name="Vondrak T."/>
            <person name="Novak P."/>
            <person name="Zhang M."/>
            <person name="Costa L."/>
            <person name="Castellani M."/>
            <person name="Scott A."/>
            <person name="Toegelov H."/>
            <person name="Fuchs J."/>
            <person name="Mata-Sucre Y."/>
            <person name="Dias Y."/>
            <person name="Vanzela A.L.L."/>
            <person name="Huettel B."/>
            <person name="Almeida C.C.S."/>
            <person name="Simkova H."/>
            <person name="Souza G."/>
            <person name="Pedrosa-Harand A."/>
            <person name="Macas J."/>
            <person name="Mayer K.F.X."/>
            <person name="Houben A."/>
            <person name="Marques A."/>
        </authorList>
    </citation>
    <scope>NUCLEOTIDE SEQUENCE</scope>
    <source>
        <strain evidence="16">RhyBre1mFocal</strain>
    </source>
</reference>
<comment type="cofactor">
    <cofactor evidence="1">
        <name>Fe cation</name>
        <dbReference type="ChEBI" id="CHEBI:24875"/>
    </cofactor>
</comment>
<evidence type="ECO:0000256" key="10">
    <source>
        <dbReference type="ARBA" id="ARBA00039090"/>
    </source>
</evidence>
<evidence type="ECO:0000256" key="9">
    <source>
        <dbReference type="ARBA" id="ARBA00037892"/>
    </source>
</evidence>
<dbReference type="OrthoDB" id="288590at2759"/>
<dbReference type="PANTHER" id="PTHR47991">
    <property type="entry name" value="OXOGLUTARATE/IRON-DEPENDENT DIOXYGENASE"/>
    <property type="match status" value="1"/>
</dbReference>
<dbReference type="Gene3D" id="2.60.120.330">
    <property type="entry name" value="B-lactam Antibiotic, Isopenicillin N Synthase, Chain"/>
    <property type="match status" value="1"/>
</dbReference>
<keyword evidence="3" id="KW-0266">Ethylene biosynthesis</keyword>
<gene>
    <name evidence="16" type="ORF">LUZ63_019270</name>
</gene>
<dbReference type="InterPro" id="IPR027443">
    <property type="entry name" value="IPNS-like_sf"/>
</dbReference>
<evidence type="ECO:0000256" key="2">
    <source>
        <dbReference type="ARBA" id="ARBA00008056"/>
    </source>
</evidence>
<dbReference type="SUPFAM" id="SSF51197">
    <property type="entry name" value="Clavaminate synthase-like"/>
    <property type="match status" value="1"/>
</dbReference>
<feature type="domain" description="Fe2OG dioxygenase" evidence="15">
    <location>
        <begin position="151"/>
        <end position="256"/>
    </location>
</feature>
<comment type="similarity">
    <text evidence="2 14">Belongs to the iron/ascorbate-dependent oxidoreductase family.</text>
</comment>
<sequence length="304" mass="34666">MEIPVIDLKALDGEKRTEAMAQLHETCEKWGFFWVKNHGIDESLMEKVKDFVNCHYEKHLEKSFFGSDLAKVLGPKTNPSEVDWESTYFLQHHPKSNIEDFPEIGAKFRKFNQCDSETVEIYIHQLTKVAEKLAEGLSENLGLAKDHIKKTFSPPFIGTKIAKYPHCPDPELVFGLRAHTDAGGIILLLQDDTVPGLEFYKDGMWVPVTPNKDYKIFVNLGDQVEIMSNGIYKSILHRVRTEKEGCRLSIATFYNPGANAVIKPDAKLLYPGGYQFQEYLAYYQGTKFGDKAARFQAIKQMFSK</sequence>
<evidence type="ECO:0000313" key="17">
    <source>
        <dbReference type="Proteomes" id="UP001151287"/>
    </source>
</evidence>
<dbReference type="AlphaFoldDB" id="A0A9Q0C5X9"/>
<dbReference type="Proteomes" id="UP001151287">
    <property type="component" value="Unassembled WGS sequence"/>
</dbReference>